<proteinExistence type="predicted"/>
<organism evidence="2 3">
    <name type="scientific">Lupinus luteus</name>
    <name type="common">European yellow lupine</name>
    <dbReference type="NCBI Taxonomy" id="3873"/>
    <lineage>
        <taxon>Eukaryota</taxon>
        <taxon>Viridiplantae</taxon>
        <taxon>Streptophyta</taxon>
        <taxon>Embryophyta</taxon>
        <taxon>Tracheophyta</taxon>
        <taxon>Spermatophyta</taxon>
        <taxon>Magnoliopsida</taxon>
        <taxon>eudicotyledons</taxon>
        <taxon>Gunneridae</taxon>
        <taxon>Pentapetalae</taxon>
        <taxon>rosids</taxon>
        <taxon>fabids</taxon>
        <taxon>Fabales</taxon>
        <taxon>Fabaceae</taxon>
        <taxon>Papilionoideae</taxon>
        <taxon>50 kb inversion clade</taxon>
        <taxon>genistoids sensu lato</taxon>
        <taxon>core genistoids</taxon>
        <taxon>Genisteae</taxon>
        <taxon>Lupinus</taxon>
    </lineage>
</organism>
<dbReference type="AlphaFoldDB" id="A0AAV1WQN6"/>
<dbReference type="EMBL" id="CAXHTB010000008">
    <property type="protein sequence ID" value="CAL0311127.1"/>
    <property type="molecule type" value="Genomic_DNA"/>
</dbReference>
<dbReference type="PANTHER" id="PTHR36378:SF1">
    <property type="entry name" value="COTTON FIBER PROTEIN"/>
    <property type="match status" value="1"/>
</dbReference>
<gene>
    <name evidence="2" type="ORF">LLUT_LOCUS12187</name>
</gene>
<dbReference type="PANTHER" id="PTHR36378">
    <property type="entry name" value="COTTON FIBER PROTEIN"/>
    <property type="match status" value="1"/>
</dbReference>
<evidence type="ECO:0000313" key="3">
    <source>
        <dbReference type="Proteomes" id="UP001497480"/>
    </source>
</evidence>
<feature type="region of interest" description="Disordered" evidence="1">
    <location>
        <begin position="12"/>
        <end position="34"/>
    </location>
</feature>
<dbReference type="Proteomes" id="UP001497480">
    <property type="component" value="Unassembled WGS sequence"/>
</dbReference>
<accession>A0AAV1WQN6</accession>
<keyword evidence="3" id="KW-1185">Reference proteome</keyword>
<feature type="region of interest" description="Disordered" evidence="1">
    <location>
        <begin position="214"/>
        <end position="244"/>
    </location>
</feature>
<sequence>MELNFHDAIINIPNATTNPPHNQDEPTPILSRKRKHGPMHAIRVALFMMRGHKKKSKLLPIDDESKSVWRKLVGSMRPLHLQSTQSPRHHKSNVKLIQNTLSSPISSVEDEGDQAVTPTSVLSMEEPFSPSPPSSRYASAVGLNELVPNDDDNEKHNRYASAIGLNELVPSDDDNEKHNRYASAIGLNELVPSDDDNEKHNRYASAIGLNEFVQSDEDNENQEEIAEEECKENGYGDGDNDGDHMIDAKADEFIAQFYKQIRLQLFDIEDRHYKERSHRSLGF</sequence>
<name>A0AAV1WQN6_LUPLU</name>
<evidence type="ECO:0000256" key="1">
    <source>
        <dbReference type="SAM" id="MobiDB-lite"/>
    </source>
</evidence>
<dbReference type="InterPro" id="IPR008480">
    <property type="entry name" value="DUF761_pln"/>
</dbReference>
<feature type="compositionally biased region" description="Acidic residues" evidence="1">
    <location>
        <begin position="214"/>
        <end position="230"/>
    </location>
</feature>
<evidence type="ECO:0000313" key="2">
    <source>
        <dbReference type="EMBL" id="CAL0311127.1"/>
    </source>
</evidence>
<protein>
    <submittedName>
        <fullName evidence="2">Uncharacterized protein</fullName>
    </submittedName>
</protein>
<dbReference type="Pfam" id="PF05553">
    <property type="entry name" value="DUF761"/>
    <property type="match status" value="1"/>
</dbReference>
<comment type="caution">
    <text evidence="2">The sequence shown here is derived from an EMBL/GenBank/DDBJ whole genome shotgun (WGS) entry which is preliminary data.</text>
</comment>
<reference evidence="2 3" key="1">
    <citation type="submission" date="2024-03" db="EMBL/GenBank/DDBJ databases">
        <authorList>
            <person name="Martinez-Hernandez J."/>
        </authorList>
    </citation>
    <scope>NUCLEOTIDE SEQUENCE [LARGE SCALE GENOMIC DNA]</scope>
</reference>